<dbReference type="PANTHER" id="PTHR23507">
    <property type="entry name" value="ZGC:174356"/>
    <property type="match status" value="1"/>
</dbReference>
<keyword evidence="2 5" id="KW-0812">Transmembrane</keyword>
<evidence type="ECO:0000256" key="4">
    <source>
        <dbReference type="ARBA" id="ARBA00023136"/>
    </source>
</evidence>
<feature type="domain" description="Major facilitator superfamily (MFS) profile" evidence="6">
    <location>
        <begin position="16"/>
        <end position="440"/>
    </location>
</feature>
<keyword evidence="3 5" id="KW-1133">Transmembrane helix</keyword>
<evidence type="ECO:0000256" key="2">
    <source>
        <dbReference type="ARBA" id="ARBA00022692"/>
    </source>
</evidence>
<dbReference type="Proteomes" id="UP001152320">
    <property type="component" value="Chromosome 3"/>
</dbReference>
<feature type="transmembrane region" description="Helical" evidence="5">
    <location>
        <begin position="383"/>
        <end position="402"/>
    </location>
</feature>
<feature type="transmembrane region" description="Helical" evidence="5">
    <location>
        <begin position="324"/>
        <end position="342"/>
    </location>
</feature>
<evidence type="ECO:0000256" key="3">
    <source>
        <dbReference type="ARBA" id="ARBA00022989"/>
    </source>
</evidence>
<evidence type="ECO:0000256" key="1">
    <source>
        <dbReference type="ARBA" id="ARBA00004141"/>
    </source>
</evidence>
<dbReference type="Pfam" id="PF07690">
    <property type="entry name" value="MFS_1"/>
    <property type="match status" value="1"/>
</dbReference>
<dbReference type="PROSITE" id="PS50850">
    <property type="entry name" value="MFS"/>
    <property type="match status" value="1"/>
</dbReference>
<accession>A0A9Q1HIB1</accession>
<sequence length="451" mass="48781">MTTADGFLTKWSIHLTLFFFMYGMMLQQLVGQNMILQKLCMEEYDAITCSEMSSHPVVQDSIQAKSSKVITLQLICMGLPSAFSTLILGAASDHYGRKKIMLLTSLGVTMFSLSMVYQSSVDHISQAVVVFGSLACGVTGGIMSFIGTVTNYVTDITPEGERTTALSKVFPFMGLGAMTGTLSAGIFESMFGFQVVLIISFLSEFLALLLVTFCVEDVRLENKKGQSNIWKDLTSGAKVLLQSEPKGNRRRLLSLLFNDIVNMAFVMSEGGLMLLYTKRHPFYWNSSAFGLYAAGKQVAGVLGQVFGTGIIIKILGSQNVRTDFTILQLGVVVHIIIALITANSTSTIMLLTAIPFSILAGPAQSAGGSVTSRLVASDTKGSYTAFTSFLATFFAPVLSSLYNHLYSSSVTSGNPGFVFLFLAITQVAVFFVLDFGKRAVLTNEPGNEKHS</sequence>
<name>A0A9Q1HIB1_HOLLE</name>
<keyword evidence="4 5" id="KW-0472">Membrane</keyword>
<feature type="transmembrane region" description="Helical" evidence="5">
    <location>
        <begin position="100"/>
        <end position="117"/>
    </location>
</feature>
<dbReference type="SUPFAM" id="SSF103473">
    <property type="entry name" value="MFS general substrate transporter"/>
    <property type="match status" value="1"/>
</dbReference>
<feature type="transmembrane region" description="Helical" evidence="5">
    <location>
        <begin position="12"/>
        <end position="30"/>
    </location>
</feature>
<proteinExistence type="predicted"/>
<comment type="caution">
    <text evidence="7">The sequence shown here is derived from an EMBL/GenBank/DDBJ whole genome shotgun (WGS) entry which is preliminary data.</text>
</comment>
<evidence type="ECO:0000313" key="7">
    <source>
        <dbReference type="EMBL" id="KAJ8045868.1"/>
    </source>
</evidence>
<dbReference type="EMBL" id="JAIZAY010000003">
    <property type="protein sequence ID" value="KAJ8045868.1"/>
    <property type="molecule type" value="Genomic_DNA"/>
</dbReference>
<comment type="subcellular location">
    <subcellularLocation>
        <location evidence="1">Membrane</location>
        <topology evidence="1">Multi-pass membrane protein</topology>
    </subcellularLocation>
</comment>
<dbReference type="GO" id="GO:0016020">
    <property type="term" value="C:membrane"/>
    <property type="evidence" value="ECO:0007669"/>
    <property type="project" value="UniProtKB-SubCell"/>
</dbReference>
<organism evidence="7 8">
    <name type="scientific">Holothuria leucospilota</name>
    <name type="common">Black long sea cucumber</name>
    <name type="synonym">Mertensiothuria leucospilota</name>
    <dbReference type="NCBI Taxonomy" id="206669"/>
    <lineage>
        <taxon>Eukaryota</taxon>
        <taxon>Metazoa</taxon>
        <taxon>Echinodermata</taxon>
        <taxon>Eleutherozoa</taxon>
        <taxon>Echinozoa</taxon>
        <taxon>Holothuroidea</taxon>
        <taxon>Aspidochirotacea</taxon>
        <taxon>Aspidochirotida</taxon>
        <taxon>Holothuriidae</taxon>
        <taxon>Holothuria</taxon>
    </lineage>
</organism>
<dbReference type="OrthoDB" id="419734at2759"/>
<evidence type="ECO:0000256" key="5">
    <source>
        <dbReference type="SAM" id="Phobius"/>
    </source>
</evidence>
<keyword evidence="8" id="KW-1185">Reference proteome</keyword>
<feature type="transmembrane region" description="Helical" evidence="5">
    <location>
        <begin position="165"/>
        <end position="187"/>
    </location>
</feature>
<protein>
    <submittedName>
        <fullName evidence="7">Solute carrier family 46 member 3</fullName>
    </submittedName>
</protein>
<dbReference type="Gene3D" id="1.20.1250.20">
    <property type="entry name" value="MFS general substrate transporter like domains"/>
    <property type="match status" value="1"/>
</dbReference>
<dbReference type="PROSITE" id="PS00216">
    <property type="entry name" value="SUGAR_TRANSPORT_1"/>
    <property type="match status" value="1"/>
</dbReference>
<dbReference type="InterPro" id="IPR011701">
    <property type="entry name" value="MFS"/>
</dbReference>
<dbReference type="GO" id="GO:0022857">
    <property type="term" value="F:transmembrane transporter activity"/>
    <property type="evidence" value="ECO:0007669"/>
    <property type="project" value="InterPro"/>
</dbReference>
<dbReference type="InterPro" id="IPR005829">
    <property type="entry name" value="Sugar_transporter_CS"/>
</dbReference>
<evidence type="ECO:0000259" key="6">
    <source>
        <dbReference type="PROSITE" id="PS50850"/>
    </source>
</evidence>
<dbReference type="InterPro" id="IPR036259">
    <property type="entry name" value="MFS_trans_sf"/>
</dbReference>
<feature type="transmembrane region" description="Helical" evidence="5">
    <location>
        <begin position="193"/>
        <end position="215"/>
    </location>
</feature>
<feature type="transmembrane region" description="Helical" evidence="5">
    <location>
        <begin position="289"/>
        <end position="312"/>
    </location>
</feature>
<dbReference type="InterPro" id="IPR020846">
    <property type="entry name" value="MFS_dom"/>
</dbReference>
<evidence type="ECO:0000313" key="8">
    <source>
        <dbReference type="Proteomes" id="UP001152320"/>
    </source>
</evidence>
<feature type="transmembrane region" description="Helical" evidence="5">
    <location>
        <begin position="70"/>
        <end position="88"/>
    </location>
</feature>
<gene>
    <name evidence="7" type="ORF">HOLleu_08973</name>
</gene>
<reference evidence="7" key="1">
    <citation type="submission" date="2021-10" db="EMBL/GenBank/DDBJ databases">
        <title>Tropical sea cucumber genome reveals ecological adaptation and Cuvierian tubules defense mechanism.</title>
        <authorList>
            <person name="Chen T."/>
        </authorList>
    </citation>
    <scope>NUCLEOTIDE SEQUENCE</scope>
    <source>
        <strain evidence="7">Nanhai2018</strain>
        <tissue evidence="7">Muscle</tissue>
    </source>
</reference>
<dbReference type="AlphaFoldDB" id="A0A9Q1HIB1"/>
<feature type="transmembrane region" description="Helical" evidence="5">
    <location>
        <begin position="129"/>
        <end position="153"/>
    </location>
</feature>
<feature type="transmembrane region" description="Helical" evidence="5">
    <location>
        <begin position="414"/>
        <end position="433"/>
    </location>
</feature>
<feature type="transmembrane region" description="Helical" evidence="5">
    <location>
        <begin position="255"/>
        <end position="277"/>
    </location>
</feature>
<dbReference type="PANTHER" id="PTHR23507:SF1">
    <property type="entry name" value="FI18259P1-RELATED"/>
    <property type="match status" value="1"/>
</dbReference>